<dbReference type="GO" id="GO:0007155">
    <property type="term" value="P:cell adhesion"/>
    <property type="evidence" value="ECO:0007669"/>
    <property type="project" value="UniProtKB-KW"/>
</dbReference>
<keyword evidence="9" id="KW-0130">Cell adhesion</keyword>
<evidence type="ECO:0000259" key="16">
    <source>
        <dbReference type="PROSITE" id="PS50042"/>
    </source>
</evidence>
<evidence type="ECO:0000256" key="2">
    <source>
        <dbReference type="ARBA" id="ARBA00004141"/>
    </source>
</evidence>
<dbReference type="Gene3D" id="2.60.120.10">
    <property type="entry name" value="Jelly Rolls"/>
    <property type="match status" value="1"/>
</dbReference>
<dbReference type="InterPro" id="IPR055272">
    <property type="entry name" value="POPDC1-3_dom"/>
</dbReference>
<feature type="transmembrane region" description="Helical" evidence="15">
    <location>
        <begin position="130"/>
        <end position="148"/>
    </location>
</feature>
<evidence type="ECO:0000256" key="8">
    <source>
        <dbReference type="ARBA" id="ARBA00022692"/>
    </source>
</evidence>
<dbReference type="SUPFAM" id="SSF51206">
    <property type="entry name" value="cAMP-binding domain-like"/>
    <property type="match status" value="1"/>
</dbReference>
<dbReference type="EMBL" id="AZIL01002892">
    <property type="protein sequence ID" value="EWM20664.1"/>
    <property type="molecule type" value="Genomic_DNA"/>
</dbReference>
<evidence type="ECO:0000256" key="14">
    <source>
        <dbReference type="SAM" id="MobiDB-lite"/>
    </source>
</evidence>
<dbReference type="PANTHER" id="PTHR12101:SF17">
    <property type="entry name" value="BLOOD VESSEL EPICARDIAL SUBSTANCE"/>
    <property type="match status" value="1"/>
</dbReference>
<evidence type="ECO:0000256" key="4">
    <source>
        <dbReference type="ARBA" id="ARBA00007146"/>
    </source>
</evidence>
<evidence type="ECO:0000256" key="10">
    <source>
        <dbReference type="ARBA" id="ARBA00022949"/>
    </source>
</evidence>
<evidence type="ECO:0000256" key="7">
    <source>
        <dbReference type="ARBA" id="ARBA00022475"/>
    </source>
</evidence>
<dbReference type="PROSITE" id="PS50042">
    <property type="entry name" value="CNMP_BINDING_3"/>
    <property type="match status" value="1"/>
</dbReference>
<dbReference type="AlphaFoldDB" id="W7TIA1"/>
<keyword evidence="6" id="KW-0217">Developmental protein</keyword>
<evidence type="ECO:0000256" key="15">
    <source>
        <dbReference type="SAM" id="Phobius"/>
    </source>
</evidence>
<dbReference type="InterPro" id="IPR018490">
    <property type="entry name" value="cNMP-bd_dom_sf"/>
</dbReference>
<dbReference type="OrthoDB" id="347381at2759"/>
<evidence type="ECO:0000256" key="12">
    <source>
        <dbReference type="ARBA" id="ARBA00023136"/>
    </source>
</evidence>
<comment type="caution">
    <text evidence="17">The sequence shown here is derived from an EMBL/GenBank/DDBJ whole genome shotgun (WGS) entry which is preliminary data.</text>
</comment>
<dbReference type="GO" id="GO:0030552">
    <property type="term" value="F:cAMP binding"/>
    <property type="evidence" value="ECO:0007669"/>
    <property type="project" value="TreeGrafter"/>
</dbReference>
<dbReference type="InterPro" id="IPR014710">
    <property type="entry name" value="RmlC-like_jellyroll"/>
</dbReference>
<keyword evidence="13" id="KW-0325">Glycoprotein</keyword>
<evidence type="ECO:0000256" key="13">
    <source>
        <dbReference type="ARBA" id="ARBA00023180"/>
    </source>
</evidence>
<dbReference type="InterPro" id="IPR000595">
    <property type="entry name" value="cNMP-bd_dom"/>
</dbReference>
<organism evidence="17 18">
    <name type="scientific">Nannochloropsis gaditana</name>
    <dbReference type="NCBI Taxonomy" id="72520"/>
    <lineage>
        <taxon>Eukaryota</taxon>
        <taxon>Sar</taxon>
        <taxon>Stramenopiles</taxon>
        <taxon>Ochrophyta</taxon>
        <taxon>Eustigmatophyceae</taxon>
        <taxon>Eustigmatales</taxon>
        <taxon>Monodopsidaceae</taxon>
        <taxon>Nannochloropsis</taxon>
    </lineage>
</organism>
<evidence type="ECO:0000256" key="1">
    <source>
        <dbReference type="ARBA" id="ARBA00004124"/>
    </source>
</evidence>
<evidence type="ECO:0000256" key="5">
    <source>
        <dbReference type="ARBA" id="ARBA00022427"/>
    </source>
</evidence>
<evidence type="ECO:0000313" key="17">
    <source>
        <dbReference type="EMBL" id="EWM20664.1"/>
    </source>
</evidence>
<reference evidence="17 18" key="1">
    <citation type="journal article" date="2014" name="Mol. Plant">
        <title>Chromosome Scale Genome Assembly and Transcriptome Profiling of Nannochloropsis gaditana in Nitrogen Depletion.</title>
        <authorList>
            <person name="Corteggiani Carpinelli E."/>
            <person name="Telatin A."/>
            <person name="Vitulo N."/>
            <person name="Forcato C."/>
            <person name="D'Angelo M."/>
            <person name="Schiavon R."/>
            <person name="Vezzi A."/>
            <person name="Giacometti G.M."/>
            <person name="Morosinotto T."/>
            <person name="Valle G."/>
        </authorList>
    </citation>
    <scope>NUCLEOTIDE SEQUENCE [LARGE SCALE GENOMIC DNA]</scope>
    <source>
        <strain evidence="17 18">B-31</strain>
    </source>
</reference>
<feature type="compositionally biased region" description="Low complexity" evidence="14">
    <location>
        <begin position="80"/>
        <end position="94"/>
    </location>
</feature>
<evidence type="ECO:0000313" key="18">
    <source>
        <dbReference type="Proteomes" id="UP000019335"/>
    </source>
</evidence>
<keyword evidence="8 15" id="KW-0812">Transmembrane</keyword>
<protein>
    <submittedName>
        <fullName evidence="17">Cyclic nucleotide-binding domain protein</fullName>
    </submittedName>
</protein>
<dbReference type="GO" id="GO:0016328">
    <property type="term" value="C:lateral plasma membrane"/>
    <property type="evidence" value="ECO:0007669"/>
    <property type="project" value="UniProtKB-SubCell"/>
</dbReference>
<keyword evidence="11 15" id="KW-1133">Transmembrane helix</keyword>
<keyword evidence="18" id="KW-1185">Reference proteome</keyword>
<evidence type="ECO:0000256" key="9">
    <source>
        <dbReference type="ARBA" id="ARBA00022889"/>
    </source>
</evidence>
<feature type="region of interest" description="Disordered" evidence="14">
    <location>
        <begin position="80"/>
        <end position="103"/>
    </location>
</feature>
<feature type="domain" description="Cyclic nucleotide-binding" evidence="16">
    <location>
        <begin position="197"/>
        <end position="300"/>
    </location>
</feature>
<name>W7TIA1_9STRA</name>
<keyword evidence="12 15" id="KW-0472">Membrane</keyword>
<keyword evidence="7" id="KW-1003">Cell membrane</keyword>
<comment type="subcellular location">
    <subcellularLocation>
        <location evidence="3">Cell junction</location>
        <location evidence="3">Tight junction</location>
    </subcellularLocation>
    <subcellularLocation>
        <location evidence="1">Lateral cell membrane</location>
    </subcellularLocation>
    <subcellularLocation>
        <location evidence="2">Membrane</location>
        <topology evidence="2">Multi-pass membrane protein</topology>
    </subcellularLocation>
</comment>
<feature type="transmembrane region" description="Helical" evidence="15">
    <location>
        <begin position="154"/>
        <end position="177"/>
    </location>
</feature>
<dbReference type="CDD" id="cd00038">
    <property type="entry name" value="CAP_ED"/>
    <property type="match status" value="1"/>
</dbReference>
<comment type="similarity">
    <text evidence="4">Belongs to the popeye family.</text>
</comment>
<dbReference type="InterPro" id="IPR006916">
    <property type="entry name" value="POPDC1-3"/>
</dbReference>
<dbReference type="PANTHER" id="PTHR12101">
    <property type="entry name" value="POPEYE DOMAIN CONTAINING PROTEIN"/>
    <property type="match status" value="1"/>
</dbReference>
<dbReference type="Proteomes" id="UP000019335">
    <property type="component" value="Unassembled WGS sequence"/>
</dbReference>
<accession>W7TIA1</accession>
<evidence type="ECO:0000256" key="3">
    <source>
        <dbReference type="ARBA" id="ARBA00004435"/>
    </source>
</evidence>
<sequence length="365" mass="39617">MSANIRRGITTTCRLLTAATAAQRRRSAAEAFSTARPLSTRRYSSSIRLLTINLSTAKGTSRSSAGRDLIRCFYQNSSRQLSSTTSTSPSVQAANPPPPAAKFGPPKGGHALLHFGNTCALLSFSMTDVFLLRSLALVATTCGVVYNLTHSPPLRIPALWGMVFLAVNGTMILSLLFEDEEIAFSKEELELFEEHFLPYTLTPTQFRRLLSTAEWKDVPAGTALAVEGEPLDRLVLIARGKVAAFVNGVGAWIGEINFLDQEKKAKGAIATFVAESPVRYLCWEHKRLRGLLSEDTNLSRSVTHAINGALIGKLLSFTSHTKEANSEAYEEIMATVGSAGERDGRVLYKAALHESILHSFTIGAS</sequence>
<gene>
    <name evidence="17" type="ORF">Naga_100172g7</name>
</gene>
<evidence type="ECO:0000256" key="11">
    <source>
        <dbReference type="ARBA" id="ARBA00022989"/>
    </source>
</evidence>
<keyword evidence="10" id="KW-0965">Cell junction</keyword>
<keyword evidence="5" id="KW-0796">Tight junction</keyword>
<dbReference type="Pfam" id="PF04831">
    <property type="entry name" value="POPDC1-3"/>
    <property type="match status" value="1"/>
</dbReference>
<evidence type="ECO:0000256" key="6">
    <source>
        <dbReference type="ARBA" id="ARBA00022473"/>
    </source>
</evidence>
<dbReference type="GO" id="GO:0005923">
    <property type="term" value="C:bicellular tight junction"/>
    <property type="evidence" value="ECO:0007669"/>
    <property type="project" value="UniProtKB-SubCell"/>
</dbReference>
<proteinExistence type="inferred from homology"/>